<keyword evidence="3 7" id="KW-0732">Signal</keyword>
<dbReference type="GO" id="GO:0030247">
    <property type="term" value="F:polysaccharide binding"/>
    <property type="evidence" value="ECO:0007669"/>
    <property type="project" value="InterPro"/>
</dbReference>
<protein>
    <submittedName>
        <fullName evidence="9">Wall-associated receptor kinase</fullName>
    </submittedName>
</protein>
<dbReference type="GO" id="GO:0016301">
    <property type="term" value="F:kinase activity"/>
    <property type="evidence" value="ECO:0007669"/>
    <property type="project" value="UniProtKB-KW"/>
</dbReference>
<evidence type="ECO:0000256" key="3">
    <source>
        <dbReference type="ARBA" id="ARBA00022729"/>
    </source>
</evidence>
<keyword evidence="9" id="KW-0675">Receptor</keyword>
<dbReference type="SUPFAM" id="SSF57196">
    <property type="entry name" value="EGF/Laminin"/>
    <property type="match status" value="1"/>
</dbReference>
<dbReference type="InterPro" id="IPR000152">
    <property type="entry name" value="EGF-type_Asp/Asn_hydroxyl_site"/>
</dbReference>
<dbReference type="SMART" id="SM00181">
    <property type="entry name" value="EGF"/>
    <property type="match status" value="2"/>
</dbReference>
<reference evidence="9" key="2">
    <citation type="journal article" date="2024" name="Plant">
        <title>Genomic evolution and insights into agronomic trait innovations of Sesamum species.</title>
        <authorList>
            <person name="Miao H."/>
            <person name="Wang L."/>
            <person name="Qu L."/>
            <person name="Liu H."/>
            <person name="Sun Y."/>
            <person name="Le M."/>
            <person name="Wang Q."/>
            <person name="Wei S."/>
            <person name="Zheng Y."/>
            <person name="Lin W."/>
            <person name="Duan Y."/>
            <person name="Cao H."/>
            <person name="Xiong S."/>
            <person name="Wang X."/>
            <person name="Wei L."/>
            <person name="Li C."/>
            <person name="Ma Q."/>
            <person name="Ju M."/>
            <person name="Zhao R."/>
            <person name="Li G."/>
            <person name="Mu C."/>
            <person name="Tian Q."/>
            <person name="Mei H."/>
            <person name="Zhang T."/>
            <person name="Gao T."/>
            <person name="Zhang H."/>
        </authorList>
    </citation>
    <scope>NUCLEOTIDE SEQUENCE</scope>
    <source>
        <strain evidence="9">3651</strain>
    </source>
</reference>
<dbReference type="PROSITE" id="PS01187">
    <property type="entry name" value="EGF_CA"/>
    <property type="match status" value="1"/>
</dbReference>
<proteinExistence type="predicted"/>
<keyword evidence="2 6" id="KW-0245">EGF-like domain</keyword>
<dbReference type="SMART" id="SM00179">
    <property type="entry name" value="EGF_CA"/>
    <property type="match status" value="2"/>
</dbReference>
<evidence type="ECO:0000313" key="10">
    <source>
        <dbReference type="Proteomes" id="UP001293254"/>
    </source>
</evidence>
<feature type="domain" description="EGF-like" evidence="8">
    <location>
        <begin position="299"/>
        <end position="341"/>
    </location>
</feature>
<accession>A0AAE1YL64</accession>
<name>A0AAE1YL64_9LAMI</name>
<keyword evidence="5" id="KW-1015">Disulfide bond</keyword>
<keyword evidence="9" id="KW-0808">Transferase</keyword>
<feature type="signal peptide" evidence="7">
    <location>
        <begin position="1"/>
        <end position="23"/>
    </location>
</feature>
<comment type="caution">
    <text evidence="9">The sequence shown here is derived from an EMBL/GenBank/DDBJ whole genome shotgun (WGS) entry which is preliminary data.</text>
</comment>
<keyword evidence="9" id="KW-0418">Kinase</keyword>
<dbReference type="PROSITE" id="PS00010">
    <property type="entry name" value="ASX_HYDROXYL"/>
    <property type="match status" value="1"/>
</dbReference>
<dbReference type="InterPro" id="IPR018097">
    <property type="entry name" value="EGF_Ca-bd_CS"/>
</dbReference>
<dbReference type="InterPro" id="IPR025287">
    <property type="entry name" value="WAK_GUB"/>
</dbReference>
<dbReference type="FunFam" id="2.10.25.10:FF:000038">
    <property type="entry name" value="Fibrillin 2"/>
    <property type="match status" value="1"/>
</dbReference>
<feature type="chain" id="PRO_5042064666" evidence="7">
    <location>
        <begin position="24"/>
        <end position="378"/>
    </location>
</feature>
<comment type="caution">
    <text evidence="6">Lacks conserved residue(s) required for the propagation of feature annotation.</text>
</comment>
<evidence type="ECO:0000256" key="1">
    <source>
        <dbReference type="ARBA" id="ARBA00004167"/>
    </source>
</evidence>
<dbReference type="CDD" id="cd00054">
    <property type="entry name" value="EGF_CA"/>
    <property type="match status" value="1"/>
</dbReference>
<sequence length="378" mass="40932">MCQQSIFFHLLLCLLLTLGSTSAEFISIGTSIAKPNCQSKCGNLTVPFPFGIGLGAGCSLGSWFDVNCNTSFNPPRPYIGTGNLEILDISDNTLKIKNWVASRCYNQFGNITQENRVLIDLATTPFTFSDINKFSVLGCDEFALMAGSEGRNFTSGCVSVCFSIDDLIDGDCSGIGCCQTAIPKGLKRFNTNLGTLYSHLNIWSFAPCGYAFLGDPDSFRFSVSDLNNTAFQNRTIENVPVVLDWAIGTQNCSEAQGSSDFACLQNSYCLDSDTGLGGYRCSCSDGYKGNPYLSPGCIDINECEINPCDENGICTNTQGSYTCSCANGYSGDGRKDGRGCNAKNSQFPLIKFALGIPLMFLTRLYSYCNIESIKIFVL</sequence>
<dbReference type="GO" id="GO:0005509">
    <property type="term" value="F:calcium ion binding"/>
    <property type="evidence" value="ECO:0007669"/>
    <property type="project" value="InterPro"/>
</dbReference>
<evidence type="ECO:0000313" key="9">
    <source>
        <dbReference type="EMBL" id="KAK4432265.1"/>
    </source>
</evidence>
<evidence type="ECO:0000256" key="2">
    <source>
        <dbReference type="ARBA" id="ARBA00022536"/>
    </source>
</evidence>
<dbReference type="InterPro" id="IPR000742">
    <property type="entry name" value="EGF"/>
</dbReference>
<dbReference type="AlphaFoldDB" id="A0AAE1YL64"/>
<reference evidence="9" key="1">
    <citation type="submission" date="2020-06" db="EMBL/GenBank/DDBJ databases">
        <authorList>
            <person name="Li T."/>
            <person name="Hu X."/>
            <person name="Zhang T."/>
            <person name="Song X."/>
            <person name="Zhang H."/>
            <person name="Dai N."/>
            <person name="Sheng W."/>
            <person name="Hou X."/>
            <person name="Wei L."/>
        </authorList>
    </citation>
    <scope>NUCLEOTIDE SEQUENCE</scope>
    <source>
        <strain evidence="9">3651</strain>
        <tissue evidence="9">Leaf</tissue>
    </source>
</reference>
<dbReference type="PROSITE" id="PS50026">
    <property type="entry name" value="EGF_3"/>
    <property type="match status" value="1"/>
</dbReference>
<dbReference type="Gene3D" id="2.10.25.10">
    <property type="entry name" value="Laminin"/>
    <property type="match status" value="2"/>
</dbReference>
<dbReference type="Pfam" id="PF07645">
    <property type="entry name" value="EGF_CA"/>
    <property type="match status" value="1"/>
</dbReference>
<dbReference type="GO" id="GO:0016020">
    <property type="term" value="C:membrane"/>
    <property type="evidence" value="ECO:0007669"/>
    <property type="project" value="UniProtKB-SubCell"/>
</dbReference>
<keyword evidence="4" id="KW-0677">Repeat</keyword>
<evidence type="ECO:0000256" key="4">
    <source>
        <dbReference type="ARBA" id="ARBA00022737"/>
    </source>
</evidence>
<dbReference type="Pfam" id="PF13947">
    <property type="entry name" value="GUB_WAK_bind"/>
    <property type="match status" value="1"/>
</dbReference>
<evidence type="ECO:0000259" key="8">
    <source>
        <dbReference type="PROSITE" id="PS50026"/>
    </source>
</evidence>
<dbReference type="InterPro" id="IPR001881">
    <property type="entry name" value="EGF-like_Ca-bd_dom"/>
</dbReference>
<dbReference type="PANTHER" id="PTHR33491">
    <property type="entry name" value="OSJNBA0016N04.9 PROTEIN"/>
    <property type="match status" value="1"/>
</dbReference>
<gene>
    <name evidence="9" type="ORF">Salat_0988600</name>
</gene>
<evidence type="ECO:0000256" key="6">
    <source>
        <dbReference type="PROSITE-ProRule" id="PRU00076"/>
    </source>
</evidence>
<evidence type="ECO:0000256" key="7">
    <source>
        <dbReference type="SAM" id="SignalP"/>
    </source>
</evidence>
<dbReference type="InterPro" id="IPR049883">
    <property type="entry name" value="NOTCH1_EGF-like"/>
</dbReference>
<dbReference type="EMBL" id="JACGWO010000003">
    <property type="protein sequence ID" value="KAK4432265.1"/>
    <property type="molecule type" value="Genomic_DNA"/>
</dbReference>
<dbReference type="Proteomes" id="UP001293254">
    <property type="component" value="Unassembled WGS sequence"/>
</dbReference>
<keyword evidence="10" id="KW-1185">Reference proteome</keyword>
<organism evidence="9 10">
    <name type="scientific">Sesamum alatum</name>
    <dbReference type="NCBI Taxonomy" id="300844"/>
    <lineage>
        <taxon>Eukaryota</taxon>
        <taxon>Viridiplantae</taxon>
        <taxon>Streptophyta</taxon>
        <taxon>Embryophyta</taxon>
        <taxon>Tracheophyta</taxon>
        <taxon>Spermatophyta</taxon>
        <taxon>Magnoliopsida</taxon>
        <taxon>eudicotyledons</taxon>
        <taxon>Gunneridae</taxon>
        <taxon>Pentapetalae</taxon>
        <taxon>asterids</taxon>
        <taxon>lamiids</taxon>
        <taxon>Lamiales</taxon>
        <taxon>Pedaliaceae</taxon>
        <taxon>Sesamum</taxon>
    </lineage>
</organism>
<comment type="subcellular location">
    <subcellularLocation>
        <location evidence="1">Membrane</location>
        <topology evidence="1">Single-pass membrane protein</topology>
    </subcellularLocation>
</comment>
<evidence type="ECO:0000256" key="5">
    <source>
        <dbReference type="ARBA" id="ARBA00023157"/>
    </source>
</evidence>